<evidence type="ECO:0000256" key="2">
    <source>
        <dbReference type="ARBA" id="ARBA00007664"/>
    </source>
</evidence>
<keyword evidence="7" id="KW-0325">Glycoprotein</keyword>
<dbReference type="GO" id="GO:0004252">
    <property type="term" value="F:serine-type endopeptidase activity"/>
    <property type="evidence" value="ECO:0007669"/>
    <property type="project" value="InterPro"/>
</dbReference>
<keyword evidence="4 10" id="KW-0732">Signal</keyword>
<dbReference type="InterPro" id="IPR001254">
    <property type="entry name" value="Trypsin_dom"/>
</dbReference>
<evidence type="ECO:0000313" key="13">
    <source>
        <dbReference type="EMBL" id="KAE9042087.1"/>
    </source>
</evidence>
<keyword evidence="8" id="KW-0720">Serine protease</keyword>
<feature type="compositionally biased region" description="Polar residues" evidence="9">
    <location>
        <begin position="287"/>
        <end position="304"/>
    </location>
</feature>
<dbReference type="InterPro" id="IPR050430">
    <property type="entry name" value="Peptidase_S1"/>
</dbReference>
<dbReference type="InterPro" id="IPR001314">
    <property type="entry name" value="Peptidase_S1A"/>
</dbReference>
<organism evidence="13 14">
    <name type="scientific">Phytophthora rubi</name>
    <dbReference type="NCBI Taxonomy" id="129364"/>
    <lineage>
        <taxon>Eukaryota</taxon>
        <taxon>Sar</taxon>
        <taxon>Stramenopiles</taxon>
        <taxon>Oomycota</taxon>
        <taxon>Peronosporomycetes</taxon>
        <taxon>Peronosporales</taxon>
        <taxon>Peronosporaceae</taxon>
        <taxon>Phytophthora</taxon>
    </lineage>
</organism>
<evidence type="ECO:0000256" key="1">
    <source>
        <dbReference type="ARBA" id="ARBA00004613"/>
    </source>
</evidence>
<evidence type="ECO:0000256" key="5">
    <source>
        <dbReference type="ARBA" id="ARBA00023026"/>
    </source>
</evidence>
<dbReference type="PROSITE" id="PS00135">
    <property type="entry name" value="TRYPSIN_SER"/>
    <property type="match status" value="1"/>
</dbReference>
<comment type="similarity">
    <text evidence="2">Belongs to the peptidase S1 family.</text>
</comment>
<dbReference type="OrthoDB" id="104223at2759"/>
<dbReference type="SUPFAM" id="SSF50494">
    <property type="entry name" value="Trypsin-like serine proteases"/>
    <property type="match status" value="1"/>
</dbReference>
<evidence type="ECO:0000313" key="14">
    <source>
        <dbReference type="Proteomes" id="UP000429607"/>
    </source>
</evidence>
<dbReference type="InterPro" id="IPR009003">
    <property type="entry name" value="Peptidase_S1_PA"/>
</dbReference>
<keyword evidence="8" id="KW-0378">Hydrolase</keyword>
<evidence type="ECO:0000256" key="7">
    <source>
        <dbReference type="ARBA" id="ARBA00023180"/>
    </source>
</evidence>
<dbReference type="PROSITE" id="PS00134">
    <property type="entry name" value="TRYPSIN_HIS"/>
    <property type="match status" value="1"/>
</dbReference>
<keyword evidence="5" id="KW-0843">Virulence</keyword>
<reference evidence="14 15" key="1">
    <citation type="submission" date="2018-09" db="EMBL/GenBank/DDBJ databases">
        <title>Genomic investigation of the strawberry pathogen Phytophthora fragariae indicates pathogenicity is determined by transcriptional variation in three key races.</title>
        <authorList>
            <person name="Adams T.M."/>
            <person name="Armitage A.D."/>
            <person name="Sobczyk M.K."/>
            <person name="Bates H.J."/>
            <person name="Dunwell J.M."/>
            <person name="Nellist C.F."/>
            <person name="Harrison R.J."/>
        </authorList>
    </citation>
    <scope>NUCLEOTIDE SEQUENCE [LARGE SCALE GENOMIC DNA]</scope>
    <source>
        <strain evidence="13 14">SCRP249</strain>
        <strain evidence="12 15">SCRP324</strain>
    </source>
</reference>
<feature type="chain" id="PRO_5033522427" description="Peptidase S1 domain-containing protein" evidence="10">
    <location>
        <begin position="24"/>
        <end position="409"/>
    </location>
</feature>
<evidence type="ECO:0000313" key="12">
    <source>
        <dbReference type="EMBL" id="KAE9037221.1"/>
    </source>
</evidence>
<dbReference type="GO" id="GO:0006508">
    <property type="term" value="P:proteolysis"/>
    <property type="evidence" value="ECO:0007669"/>
    <property type="project" value="UniProtKB-KW"/>
</dbReference>
<feature type="domain" description="Peptidase S1" evidence="11">
    <location>
        <begin position="49"/>
        <end position="266"/>
    </location>
</feature>
<dbReference type="Gene3D" id="2.40.10.10">
    <property type="entry name" value="Trypsin-like serine proteases"/>
    <property type="match status" value="1"/>
</dbReference>
<comment type="subcellular location">
    <subcellularLocation>
        <location evidence="1">Secreted</location>
    </subcellularLocation>
</comment>
<dbReference type="SMART" id="SM00020">
    <property type="entry name" value="Tryp_SPc"/>
    <property type="match status" value="1"/>
</dbReference>
<evidence type="ECO:0000256" key="4">
    <source>
        <dbReference type="ARBA" id="ARBA00022729"/>
    </source>
</evidence>
<dbReference type="InterPro" id="IPR018114">
    <property type="entry name" value="TRYPSIN_HIS"/>
</dbReference>
<dbReference type="EMBL" id="QXFU01000305">
    <property type="protein sequence ID" value="KAE9037221.1"/>
    <property type="molecule type" value="Genomic_DNA"/>
</dbReference>
<evidence type="ECO:0000259" key="11">
    <source>
        <dbReference type="PROSITE" id="PS50240"/>
    </source>
</evidence>
<dbReference type="FunFam" id="2.40.10.10:FF:000156">
    <property type="entry name" value="MIP06385p"/>
    <property type="match status" value="1"/>
</dbReference>
<evidence type="ECO:0000256" key="9">
    <source>
        <dbReference type="SAM" id="MobiDB-lite"/>
    </source>
</evidence>
<dbReference type="InterPro" id="IPR043504">
    <property type="entry name" value="Peptidase_S1_PA_chymotrypsin"/>
</dbReference>
<sequence>MALATIVRTAVLASVLVATLTQGRTVSEASGASTTEESTGLTANEEDRIFGGSEADASKFPFVVSLRQNDAGGSTYCGGTLVASQYVVTAAHCVKTDRATIYASIGTAFASGSSDGVRVKVIQGYRHPKYNKSAHTYDVGVLKLEKKVLAPTIALGAADGLVGTFATVRGWGLTENGSQSRKMKEVNVNIISNAECNKQYSNRITGGMLCAGTGNGRDTCNGDSGGPLIANGVLVGIVSWGGKCGVKAGVYTRVAYVRDYINSIVSGGSSSNLTPSASPWTGESRGTESSNANVPATETPSTDAPTPVPITEAPKTDAPTAVPTMWSPVTEAPAAYEPWTEGPSFNQAHQSETSTNLAEQIEASNYMYPVEQIVPGWQPAPAATYDPTWNLPASGTKEIESGKDCTSQF</sequence>
<evidence type="ECO:0000256" key="10">
    <source>
        <dbReference type="SAM" id="SignalP"/>
    </source>
</evidence>
<evidence type="ECO:0000313" key="15">
    <source>
        <dbReference type="Proteomes" id="UP000435112"/>
    </source>
</evidence>
<dbReference type="Pfam" id="PF00089">
    <property type="entry name" value="Trypsin"/>
    <property type="match status" value="1"/>
</dbReference>
<keyword evidence="3" id="KW-0964">Secreted</keyword>
<comment type="caution">
    <text evidence="13">The sequence shown here is derived from an EMBL/GenBank/DDBJ whole genome shotgun (WGS) entry which is preliminary data.</text>
</comment>
<evidence type="ECO:0000256" key="3">
    <source>
        <dbReference type="ARBA" id="ARBA00022525"/>
    </source>
</evidence>
<keyword evidence="6" id="KW-1015">Disulfide bond</keyword>
<dbReference type="EMBL" id="QXFV01000296">
    <property type="protein sequence ID" value="KAE9042087.1"/>
    <property type="molecule type" value="Genomic_DNA"/>
</dbReference>
<dbReference type="CDD" id="cd00190">
    <property type="entry name" value="Tryp_SPc"/>
    <property type="match status" value="1"/>
</dbReference>
<dbReference type="InterPro" id="IPR033116">
    <property type="entry name" value="TRYPSIN_SER"/>
</dbReference>
<gene>
    <name evidence="13" type="ORF">PR001_g6352</name>
    <name evidence="12" type="ORF">PR002_g6700</name>
</gene>
<dbReference type="PANTHER" id="PTHR24276">
    <property type="entry name" value="POLYSERASE-RELATED"/>
    <property type="match status" value="1"/>
</dbReference>
<name>A0A6A3NCL6_9STRA</name>
<keyword evidence="8" id="KW-0645">Protease</keyword>
<evidence type="ECO:0000256" key="6">
    <source>
        <dbReference type="ARBA" id="ARBA00023157"/>
    </source>
</evidence>
<accession>A0A6A3NCL6</accession>
<feature type="region of interest" description="Disordered" evidence="9">
    <location>
        <begin position="268"/>
        <end position="322"/>
    </location>
</feature>
<protein>
    <recommendedName>
        <fullName evidence="11">Peptidase S1 domain-containing protein</fullName>
    </recommendedName>
</protein>
<dbReference type="AlphaFoldDB" id="A0A6A3NCL6"/>
<evidence type="ECO:0000256" key="8">
    <source>
        <dbReference type="RuleBase" id="RU363034"/>
    </source>
</evidence>
<dbReference type="PANTHER" id="PTHR24276:SF98">
    <property type="entry name" value="FI18310P1-RELATED"/>
    <property type="match status" value="1"/>
</dbReference>
<dbReference type="PRINTS" id="PR00722">
    <property type="entry name" value="CHYMOTRYPSIN"/>
</dbReference>
<dbReference type="PROSITE" id="PS50240">
    <property type="entry name" value="TRYPSIN_DOM"/>
    <property type="match status" value="1"/>
</dbReference>
<dbReference type="GO" id="GO:0005576">
    <property type="term" value="C:extracellular region"/>
    <property type="evidence" value="ECO:0007669"/>
    <property type="project" value="UniProtKB-SubCell"/>
</dbReference>
<proteinExistence type="inferred from homology"/>
<dbReference type="Proteomes" id="UP000435112">
    <property type="component" value="Unassembled WGS sequence"/>
</dbReference>
<dbReference type="Proteomes" id="UP000429607">
    <property type="component" value="Unassembled WGS sequence"/>
</dbReference>
<feature type="signal peptide" evidence="10">
    <location>
        <begin position="1"/>
        <end position="23"/>
    </location>
</feature>